<sequence length="144" mass="15960">MLGDQVQIIRQVMAIARNYWATTSNMVDNRSWFGFETDEETLRENFKKGRWRQEAAGRRRDARRRTGENAGGDGGGRDRRSTTPARGTVEAAPRQGRRQGGRDAGREAGTPAGTVGSPISVSEAMGKKSKRDEVFGLFKVAWKS</sequence>
<organism evidence="2 3">
    <name type="scientific">Stephania yunnanensis</name>
    <dbReference type="NCBI Taxonomy" id="152371"/>
    <lineage>
        <taxon>Eukaryota</taxon>
        <taxon>Viridiplantae</taxon>
        <taxon>Streptophyta</taxon>
        <taxon>Embryophyta</taxon>
        <taxon>Tracheophyta</taxon>
        <taxon>Spermatophyta</taxon>
        <taxon>Magnoliopsida</taxon>
        <taxon>Ranunculales</taxon>
        <taxon>Menispermaceae</taxon>
        <taxon>Menispermoideae</taxon>
        <taxon>Cissampelideae</taxon>
        <taxon>Stephania</taxon>
    </lineage>
</organism>
<dbReference type="AlphaFoldDB" id="A0AAP0LEB6"/>
<proteinExistence type="predicted"/>
<feature type="compositionally biased region" description="Basic and acidic residues" evidence="1">
    <location>
        <begin position="45"/>
        <end position="67"/>
    </location>
</feature>
<name>A0AAP0LEB6_9MAGN</name>
<protein>
    <submittedName>
        <fullName evidence="2">Uncharacterized protein</fullName>
    </submittedName>
</protein>
<evidence type="ECO:0000256" key="1">
    <source>
        <dbReference type="SAM" id="MobiDB-lite"/>
    </source>
</evidence>
<keyword evidence="3" id="KW-1185">Reference proteome</keyword>
<evidence type="ECO:0000313" key="2">
    <source>
        <dbReference type="EMBL" id="KAK9169521.1"/>
    </source>
</evidence>
<feature type="region of interest" description="Disordered" evidence="1">
    <location>
        <begin position="45"/>
        <end position="133"/>
    </location>
</feature>
<evidence type="ECO:0000313" key="3">
    <source>
        <dbReference type="Proteomes" id="UP001420932"/>
    </source>
</evidence>
<accession>A0AAP0LEB6</accession>
<dbReference type="EMBL" id="JBBNAF010000001">
    <property type="protein sequence ID" value="KAK9169521.1"/>
    <property type="molecule type" value="Genomic_DNA"/>
</dbReference>
<dbReference type="Proteomes" id="UP001420932">
    <property type="component" value="Unassembled WGS sequence"/>
</dbReference>
<comment type="caution">
    <text evidence="2">The sequence shown here is derived from an EMBL/GenBank/DDBJ whole genome shotgun (WGS) entry which is preliminary data.</text>
</comment>
<reference evidence="2 3" key="1">
    <citation type="submission" date="2024-01" db="EMBL/GenBank/DDBJ databases">
        <title>Genome assemblies of Stephania.</title>
        <authorList>
            <person name="Yang L."/>
        </authorList>
    </citation>
    <scope>NUCLEOTIDE SEQUENCE [LARGE SCALE GENOMIC DNA]</scope>
    <source>
        <strain evidence="2">YNDBR</strain>
        <tissue evidence="2">Leaf</tissue>
    </source>
</reference>
<gene>
    <name evidence="2" type="ORF">Syun_001661</name>
</gene>